<dbReference type="OrthoDB" id="463790at2"/>
<dbReference type="Proteomes" id="UP000033607">
    <property type="component" value="Unassembled WGS sequence"/>
</dbReference>
<feature type="signal peptide" evidence="2">
    <location>
        <begin position="1"/>
        <end position="32"/>
    </location>
</feature>
<protein>
    <recommendedName>
        <fullName evidence="5">AMIN domain-containing protein</fullName>
    </recommendedName>
</protein>
<accession>A0A0F5YIM8</accession>
<feature type="compositionally biased region" description="Low complexity" evidence="1">
    <location>
        <begin position="62"/>
        <end position="74"/>
    </location>
</feature>
<dbReference type="AlphaFoldDB" id="A0A0F5YIM8"/>
<organism evidence="3 4">
    <name type="scientific">Limnoraphis robusta CS-951</name>
    <dbReference type="NCBI Taxonomy" id="1637645"/>
    <lineage>
        <taxon>Bacteria</taxon>
        <taxon>Bacillati</taxon>
        <taxon>Cyanobacteriota</taxon>
        <taxon>Cyanophyceae</taxon>
        <taxon>Oscillatoriophycideae</taxon>
        <taxon>Oscillatoriales</taxon>
        <taxon>Sirenicapillariaceae</taxon>
        <taxon>Limnoraphis</taxon>
    </lineage>
</organism>
<sequence>MIRFNRSSQSSAQFWGLLCGSLLIGFSAIAQAGGPPVRQGKPAVVEPAGKPAVSEEEEEEAQATPAAPAATPTQRLQDEPQGEQPRTSEPPPRFPEPSAILSLNGRQSVTMRLINVSDAIVIYQVIEGTGERTLGQRSQVELQGLPIPLNLTYRRQDGGLLLVVPKAVEPGVLEVRFEPTGSFFLDTKSLNITGTGSVFLN</sequence>
<dbReference type="RefSeq" id="WP_046277995.1">
    <property type="nucleotide sequence ID" value="NZ_LATL02000051.1"/>
</dbReference>
<feature type="region of interest" description="Disordered" evidence="1">
    <location>
        <begin position="35"/>
        <end position="99"/>
    </location>
</feature>
<evidence type="ECO:0000256" key="1">
    <source>
        <dbReference type="SAM" id="MobiDB-lite"/>
    </source>
</evidence>
<comment type="caution">
    <text evidence="3">The sequence shown here is derived from an EMBL/GenBank/DDBJ whole genome shotgun (WGS) entry which is preliminary data.</text>
</comment>
<reference evidence="3 4" key="1">
    <citation type="submission" date="2015-06" db="EMBL/GenBank/DDBJ databases">
        <title>Draft genome assembly of filamentous brackish cyanobacterium Limnoraphis robusta strain CS-951.</title>
        <authorList>
            <person name="Willis A."/>
            <person name="Parks M."/>
            <person name="Burford M.A."/>
        </authorList>
    </citation>
    <scope>NUCLEOTIDE SEQUENCE [LARGE SCALE GENOMIC DNA]</scope>
    <source>
        <strain evidence="3 4">CS-951</strain>
    </source>
</reference>
<feature type="chain" id="PRO_5002497691" description="AMIN domain-containing protein" evidence="2">
    <location>
        <begin position="33"/>
        <end position="201"/>
    </location>
</feature>
<gene>
    <name evidence="3" type="ORF">WN50_07965</name>
</gene>
<dbReference type="EMBL" id="LATL02000051">
    <property type="protein sequence ID" value="KKD38608.1"/>
    <property type="molecule type" value="Genomic_DNA"/>
</dbReference>
<keyword evidence="2" id="KW-0732">Signal</keyword>
<name>A0A0F5YIM8_9CYAN</name>
<evidence type="ECO:0000313" key="4">
    <source>
        <dbReference type="Proteomes" id="UP000033607"/>
    </source>
</evidence>
<evidence type="ECO:0000313" key="3">
    <source>
        <dbReference type="EMBL" id="KKD38608.1"/>
    </source>
</evidence>
<proteinExistence type="predicted"/>
<evidence type="ECO:0000256" key="2">
    <source>
        <dbReference type="SAM" id="SignalP"/>
    </source>
</evidence>
<evidence type="ECO:0008006" key="5">
    <source>
        <dbReference type="Google" id="ProtNLM"/>
    </source>
</evidence>